<dbReference type="InterPro" id="IPR029062">
    <property type="entry name" value="Class_I_gatase-like"/>
</dbReference>
<name>A0ABS0ACG6_9GAMM</name>
<feature type="signal peptide" evidence="1">
    <location>
        <begin position="1"/>
        <end position="24"/>
    </location>
</feature>
<dbReference type="Gene3D" id="3.40.50.880">
    <property type="match status" value="1"/>
</dbReference>
<accession>A0ABS0ACG6</accession>
<dbReference type="PANTHER" id="PTHR43130">
    <property type="entry name" value="ARAC-FAMILY TRANSCRIPTIONAL REGULATOR"/>
    <property type="match status" value="1"/>
</dbReference>
<dbReference type="InterPro" id="IPR052158">
    <property type="entry name" value="INH-QAR"/>
</dbReference>
<dbReference type="Pfam" id="PF01965">
    <property type="entry name" value="DJ-1_PfpI"/>
    <property type="match status" value="1"/>
</dbReference>
<dbReference type="PANTHER" id="PTHR43130:SF2">
    <property type="entry name" value="DJ-1_PFPI DOMAIN-CONTAINING PROTEIN"/>
    <property type="match status" value="1"/>
</dbReference>
<dbReference type="RefSeq" id="WP_194854997.1">
    <property type="nucleotide sequence ID" value="NZ_ARXR01000002.1"/>
</dbReference>
<evidence type="ECO:0000256" key="1">
    <source>
        <dbReference type="SAM" id="SignalP"/>
    </source>
</evidence>
<evidence type="ECO:0000259" key="2">
    <source>
        <dbReference type="Pfam" id="PF01965"/>
    </source>
</evidence>
<evidence type="ECO:0000313" key="4">
    <source>
        <dbReference type="Proteomes" id="UP000644441"/>
    </source>
</evidence>
<dbReference type="Proteomes" id="UP000644441">
    <property type="component" value="Unassembled WGS sequence"/>
</dbReference>
<keyword evidence="1" id="KW-0732">Signal</keyword>
<organism evidence="3 4">
    <name type="scientific">Alloalcanivorax venustensis ISO4</name>
    <dbReference type="NCBI Taxonomy" id="1177184"/>
    <lineage>
        <taxon>Bacteria</taxon>
        <taxon>Pseudomonadati</taxon>
        <taxon>Pseudomonadota</taxon>
        <taxon>Gammaproteobacteria</taxon>
        <taxon>Oceanospirillales</taxon>
        <taxon>Alcanivoracaceae</taxon>
        <taxon>Alloalcanivorax</taxon>
    </lineage>
</organism>
<dbReference type="EMBL" id="ARXR01000002">
    <property type="protein sequence ID" value="MBF5051825.1"/>
    <property type="molecule type" value="Genomic_DNA"/>
</dbReference>
<proteinExistence type="predicted"/>
<gene>
    <name evidence="3" type="ORF">ISO4_00427</name>
</gene>
<dbReference type="InterPro" id="IPR002818">
    <property type="entry name" value="DJ-1/PfpI"/>
</dbReference>
<reference evidence="3 4" key="1">
    <citation type="submission" date="2012-09" db="EMBL/GenBank/DDBJ databases">
        <title>Genome Sequence of alkane-degrading Bacterium Alcanivorax venustensis ISO4.</title>
        <authorList>
            <person name="Lai Q."/>
            <person name="Shao Z."/>
        </authorList>
    </citation>
    <scope>NUCLEOTIDE SEQUENCE [LARGE SCALE GENOMIC DNA]</scope>
    <source>
        <strain evidence="3 4">ISO4</strain>
    </source>
</reference>
<protein>
    <submittedName>
        <fullName evidence="3">Transcriptional regulator</fullName>
    </submittedName>
</protein>
<comment type="caution">
    <text evidence="3">The sequence shown here is derived from an EMBL/GenBank/DDBJ whole genome shotgun (WGS) entry which is preliminary data.</text>
</comment>
<feature type="chain" id="PRO_5046033723" evidence="1">
    <location>
        <begin position="25"/>
        <end position="233"/>
    </location>
</feature>
<keyword evidence="4" id="KW-1185">Reference proteome</keyword>
<evidence type="ECO:0000313" key="3">
    <source>
        <dbReference type="EMBL" id="MBF5051825.1"/>
    </source>
</evidence>
<sequence>MINKLTAIVVVVMVNMLFAAPAFADDKRIGILVFDKVLTSDVIAPAEVFGVATRKSWFSDYEVVFIGVERKPVITTEEGIRLPVDTTIYDAPKLDALIVASAYDMDWLFENEDLTAFLRSQEKTAAWLGSNCSGAFLYAHAGLLDGYRATTWAGGEKQLEREFPEIDVVFDQNVVVDRNRISSNGGIPSYQSALVMLSMMAGTGKAKTVFETIQLNRLIPWSDIEAYLPEDKT</sequence>
<feature type="domain" description="DJ-1/PfpI" evidence="2">
    <location>
        <begin position="27"/>
        <end position="185"/>
    </location>
</feature>
<dbReference type="CDD" id="cd03139">
    <property type="entry name" value="GATase1_PfpI_2"/>
    <property type="match status" value="1"/>
</dbReference>
<dbReference type="SUPFAM" id="SSF52317">
    <property type="entry name" value="Class I glutamine amidotransferase-like"/>
    <property type="match status" value="1"/>
</dbReference>